<name>A0A4R2KYX0_9FIRM</name>
<evidence type="ECO:0000313" key="2">
    <source>
        <dbReference type="Proteomes" id="UP000294919"/>
    </source>
</evidence>
<keyword evidence="2" id="KW-1185">Reference proteome</keyword>
<reference evidence="1 2" key="1">
    <citation type="submission" date="2019-03" db="EMBL/GenBank/DDBJ databases">
        <title>Genomic Encyclopedia of Type Strains, Phase IV (KMG-IV): sequencing the most valuable type-strain genomes for metagenomic binning, comparative biology and taxonomic classification.</title>
        <authorList>
            <person name="Goeker M."/>
        </authorList>
    </citation>
    <scope>NUCLEOTIDE SEQUENCE [LARGE SCALE GENOMIC DNA]</scope>
    <source>
        <strain evidence="1 2">DSM 102940</strain>
    </source>
</reference>
<comment type="caution">
    <text evidence="1">The sequence shown here is derived from an EMBL/GenBank/DDBJ whole genome shotgun (WGS) entry which is preliminary data.</text>
</comment>
<sequence>MISVETLERLYGEAGLVAVCRDGKFVRFEKKLDK</sequence>
<evidence type="ECO:0000313" key="1">
    <source>
        <dbReference type="EMBL" id="TCO79103.1"/>
    </source>
</evidence>
<accession>A0A4R2KYX0</accession>
<dbReference type="AlphaFoldDB" id="A0A4R2KYX0"/>
<organism evidence="1 2">
    <name type="scientific">Marinisporobacter balticus</name>
    <dbReference type="NCBI Taxonomy" id="2018667"/>
    <lineage>
        <taxon>Bacteria</taxon>
        <taxon>Bacillati</taxon>
        <taxon>Bacillota</taxon>
        <taxon>Clostridia</taxon>
        <taxon>Peptostreptococcales</taxon>
        <taxon>Thermotaleaceae</taxon>
        <taxon>Marinisporobacter</taxon>
    </lineage>
</organism>
<dbReference type="EMBL" id="SLWV01000003">
    <property type="protein sequence ID" value="TCO79103.1"/>
    <property type="molecule type" value="Genomic_DNA"/>
</dbReference>
<dbReference type="Proteomes" id="UP000294919">
    <property type="component" value="Unassembled WGS sequence"/>
</dbReference>
<protein>
    <submittedName>
        <fullName evidence="1">Uncharacterized protein</fullName>
    </submittedName>
</protein>
<gene>
    <name evidence="1" type="ORF">EV214_103155</name>
</gene>
<proteinExistence type="predicted"/>